<sequence length="738" mass="82505">MLSDRHSKQISGPLGPSSAHVDLFTWGNFFELNNETGREQLFGSVLARLLWDLQTFLSLLESENLSFIAQAQKKSLSELLTTLQSTATTTGTTTAAVEDAEYMVMSCPATSPTETNPHGPAPDRLSQLLSKRETLKNSSKTLNEKAESDSSHYESYGEDDDDVFEGGAGLMTDRRFVQWSASQPCLRPAPESRLCGYLWRRKWLGQWTKQLFIIRNHSLMCYKCSRDPEPQMELDLRGCFLLYKSKPQRKVPHTLRLVLPGSECLVLGFSSYQHADEWRKVIEELSSGEIETQSASVIRTEPLSCRSSAVQTDSDDERSSAPQRPLQDRGFLSVLMNCQWQSLRCEVESGVLNMFAHRDQDRGGTPQYTLSLIGCEVTSGPDTPHSYRITLSTLTDTLAVLEVSSAEEKEHWIKLLKDSANRRAESSPPEDSASLSGLQTRRFPSPNTYETQAVYSNSSVLQHQLHKDSSRDTGTYGNTSVNQRKGVEQRSVQKLELAGKPANTTEQSLGHPAPSAPRVRTHETESAPWWDTFCAQVRRESAPNETRERTSLRLSLAICTERAQMRQMNVPVDTKKSAQMRKKKGQGAARAHTQVRLESAPSGPKECAQMRQEIGPGETKKAPRCSKRVAQVRKESAQSSFLTPLLRRTASAKLSLKRAPSVLFLESDESHTRRRNGKPKLQPKIYKHQTFNCTGERNNVGNTKSTFHRHKALHSEMVYSNSPSPLSDSSSPGAAQQK</sequence>
<feature type="compositionally biased region" description="Low complexity" evidence="5">
    <location>
        <begin position="720"/>
        <end position="732"/>
    </location>
</feature>
<keyword evidence="3" id="KW-0677">Repeat</keyword>
<feature type="domain" description="PH" evidence="6">
    <location>
        <begin position="325"/>
        <end position="421"/>
    </location>
</feature>
<gene>
    <name evidence="7" type="ORF">WMY93_004521</name>
</gene>
<keyword evidence="2" id="KW-0963">Cytoplasm</keyword>
<dbReference type="GO" id="GO:0005829">
    <property type="term" value="C:cytosol"/>
    <property type="evidence" value="ECO:0007669"/>
    <property type="project" value="TreeGrafter"/>
</dbReference>
<feature type="domain" description="PH" evidence="6">
    <location>
        <begin position="191"/>
        <end position="287"/>
    </location>
</feature>
<evidence type="ECO:0000256" key="2">
    <source>
        <dbReference type="ARBA" id="ARBA00022490"/>
    </source>
</evidence>
<evidence type="ECO:0000256" key="1">
    <source>
        <dbReference type="ARBA" id="ARBA00004496"/>
    </source>
</evidence>
<feature type="region of interest" description="Disordered" evidence="5">
    <location>
        <begin position="585"/>
        <end position="625"/>
    </location>
</feature>
<dbReference type="Pfam" id="PF00169">
    <property type="entry name" value="PH"/>
    <property type="match status" value="1"/>
</dbReference>
<dbReference type="PROSITE" id="PS50003">
    <property type="entry name" value="PH_DOMAIN"/>
    <property type="match status" value="2"/>
</dbReference>
<evidence type="ECO:0000256" key="5">
    <source>
        <dbReference type="SAM" id="MobiDB-lite"/>
    </source>
</evidence>
<dbReference type="AlphaFoldDB" id="A0AAW0PNR2"/>
<dbReference type="InterPro" id="IPR001849">
    <property type="entry name" value="PH_domain"/>
</dbReference>
<dbReference type="InterPro" id="IPR011993">
    <property type="entry name" value="PH-like_dom_sf"/>
</dbReference>
<dbReference type="EMBL" id="JBBPFD010000003">
    <property type="protein sequence ID" value="KAK7933625.1"/>
    <property type="molecule type" value="Genomic_DNA"/>
</dbReference>
<evidence type="ECO:0000256" key="3">
    <source>
        <dbReference type="ARBA" id="ARBA00022737"/>
    </source>
</evidence>
<evidence type="ECO:0000313" key="7">
    <source>
        <dbReference type="EMBL" id="KAK7933625.1"/>
    </source>
</evidence>
<keyword evidence="4" id="KW-0175">Coiled coil</keyword>
<protein>
    <recommendedName>
        <fullName evidence="6">PH domain-containing protein</fullName>
    </recommendedName>
</protein>
<dbReference type="SUPFAM" id="SSF50729">
    <property type="entry name" value="PH domain-like"/>
    <property type="match status" value="2"/>
</dbReference>
<feature type="region of interest" description="Disordered" evidence="5">
    <location>
        <begin position="421"/>
        <end position="445"/>
    </location>
</feature>
<feature type="region of interest" description="Disordered" evidence="5">
    <location>
        <begin position="136"/>
        <end position="158"/>
    </location>
</feature>
<feature type="region of interest" description="Disordered" evidence="5">
    <location>
        <begin position="458"/>
        <end position="521"/>
    </location>
</feature>
<dbReference type="GO" id="GO:0017124">
    <property type="term" value="F:SH3 domain binding"/>
    <property type="evidence" value="ECO:0007669"/>
    <property type="project" value="TreeGrafter"/>
</dbReference>
<evidence type="ECO:0000313" key="8">
    <source>
        <dbReference type="Proteomes" id="UP001460270"/>
    </source>
</evidence>
<dbReference type="InterPro" id="IPR030113">
    <property type="entry name" value="AFAP"/>
</dbReference>
<dbReference type="PANTHER" id="PTHR14338">
    <property type="entry name" value="ACTIN FILAMENT-ASSOCIATED PROTEIN 1 FAMILY MEMBER"/>
    <property type="match status" value="1"/>
</dbReference>
<evidence type="ECO:0000256" key="4">
    <source>
        <dbReference type="ARBA" id="ARBA00023054"/>
    </source>
</evidence>
<dbReference type="PANTHER" id="PTHR14338:SF9">
    <property type="entry name" value="ACTIN FILAMENT-ASSOCIATED PROTEIN 1-LIKE 2"/>
    <property type="match status" value="1"/>
</dbReference>
<dbReference type="Gene3D" id="2.30.29.30">
    <property type="entry name" value="Pleckstrin-homology domain (PH domain)/Phosphotyrosine-binding domain (PTB)"/>
    <property type="match status" value="2"/>
</dbReference>
<feature type="compositionally biased region" description="Polar residues" evidence="5">
    <location>
        <begin position="472"/>
        <end position="483"/>
    </location>
</feature>
<feature type="region of interest" description="Disordered" evidence="5">
    <location>
        <begin position="715"/>
        <end position="738"/>
    </location>
</feature>
<proteinExistence type="predicted"/>
<accession>A0AAW0PNR2</accession>
<comment type="subcellular location">
    <subcellularLocation>
        <location evidence="1">Cytoplasm</location>
    </subcellularLocation>
</comment>
<dbReference type="Proteomes" id="UP001460270">
    <property type="component" value="Unassembled WGS sequence"/>
</dbReference>
<name>A0AAW0PNR2_9GOBI</name>
<organism evidence="7 8">
    <name type="scientific">Mugilogobius chulae</name>
    <name type="common">yellowstripe goby</name>
    <dbReference type="NCBI Taxonomy" id="88201"/>
    <lineage>
        <taxon>Eukaryota</taxon>
        <taxon>Metazoa</taxon>
        <taxon>Chordata</taxon>
        <taxon>Craniata</taxon>
        <taxon>Vertebrata</taxon>
        <taxon>Euteleostomi</taxon>
        <taxon>Actinopterygii</taxon>
        <taxon>Neopterygii</taxon>
        <taxon>Teleostei</taxon>
        <taxon>Neoteleostei</taxon>
        <taxon>Acanthomorphata</taxon>
        <taxon>Gobiaria</taxon>
        <taxon>Gobiiformes</taxon>
        <taxon>Gobioidei</taxon>
        <taxon>Gobiidae</taxon>
        <taxon>Gobionellinae</taxon>
        <taxon>Mugilogobius</taxon>
    </lineage>
</organism>
<feature type="compositionally biased region" description="Basic and acidic residues" evidence="5">
    <location>
        <begin position="142"/>
        <end position="152"/>
    </location>
</feature>
<keyword evidence="8" id="KW-1185">Reference proteome</keyword>
<reference evidence="8" key="1">
    <citation type="submission" date="2024-04" db="EMBL/GenBank/DDBJ databases">
        <title>Salinicola lusitanus LLJ914,a marine bacterium isolated from the Okinawa Trough.</title>
        <authorList>
            <person name="Li J."/>
        </authorList>
    </citation>
    <scope>NUCLEOTIDE SEQUENCE [LARGE SCALE GENOMIC DNA]</scope>
</reference>
<comment type="caution">
    <text evidence="7">The sequence shown here is derived from an EMBL/GenBank/DDBJ whole genome shotgun (WGS) entry which is preliminary data.</text>
</comment>
<dbReference type="SMART" id="SM00233">
    <property type="entry name" value="PH"/>
    <property type="match status" value="2"/>
</dbReference>
<feature type="region of interest" description="Disordered" evidence="5">
    <location>
        <begin position="305"/>
        <end position="325"/>
    </location>
</feature>
<evidence type="ECO:0000259" key="6">
    <source>
        <dbReference type="PROSITE" id="PS50003"/>
    </source>
</evidence>